<feature type="transmembrane region" description="Helical" evidence="4">
    <location>
        <begin position="361"/>
        <end position="380"/>
    </location>
</feature>
<accession>A0A846M6H6</accession>
<feature type="domain" description="Major facilitator superfamily (MFS) profile" evidence="5">
    <location>
        <begin position="1"/>
        <end position="384"/>
    </location>
</feature>
<reference evidence="6 7" key="1">
    <citation type="submission" date="2020-03" db="EMBL/GenBank/DDBJ databases">
        <title>Genomic Encyclopedia of Type Strains, Phase IV (KMG-IV): sequencing the most valuable type-strain genomes for metagenomic binning, comparative biology and taxonomic classification.</title>
        <authorList>
            <person name="Goeker M."/>
        </authorList>
    </citation>
    <scope>NUCLEOTIDE SEQUENCE [LARGE SCALE GENOMIC DNA]</scope>
    <source>
        <strain evidence="6 7">DSM 21299</strain>
    </source>
</reference>
<feature type="transmembrane region" description="Helical" evidence="4">
    <location>
        <begin position="100"/>
        <end position="120"/>
    </location>
</feature>
<evidence type="ECO:0000313" key="7">
    <source>
        <dbReference type="Proteomes" id="UP000576821"/>
    </source>
</evidence>
<dbReference type="GO" id="GO:0022857">
    <property type="term" value="F:transmembrane transporter activity"/>
    <property type="evidence" value="ECO:0007669"/>
    <property type="project" value="InterPro"/>
</dbReference>
<dbReference type="InterPro" id="IPR011701">
    <property type="entry name" value="MFS"/>
</dbReference>
<sequence>MMLVRAFFSSNTAMGCAFGGFGVAVLSLQERFGASRAMASMGLALTVLTLSLSSPLVATMIIRLGLRKTMISGMLLSASGYIALAFAPSMLIALTSCALLIGPGTAMFGTFPSSILAGGWSPQARGRAVGMANIPLLLILIPILGVTIIQRFGLPAFFLTLAGLHLLLLPLMLGIADPPLANQIAHSGGSEIKIDRHPNRALLFRPLFWAMVIGDGIFNAVSVAGLSHIVPVAVESGIPVQGSGLLLSLMGFGSIPGSILSGYLCDRFGPTRALTVAGLGFAVSWSLIGTGWLPGMTAATLLMGMCGSSILPPVNVLATRAFGVVALPRALSLIAVFALPFTFIMPPAAGLMRDLFGDYDFVIIFLIVAALIGATTFFLIERTLQSSPKVPA</sequence>
<evidence type="ECO:0000256" key="4">
    <source>
        <dbReference type="SAM" id="Phobius"/>
    </source>
</evidence>
<feature type="transmembrane region" description="Helical" evidence="4">
    <location>
        <begin position="207"/>
        <end position="230"/>
    </location>
</feature>
<evidence type="ECO:0000256" key="3">
    <source>
        <dbReference type="ARBA" id="ARBA00023136"/>
    </source>
</evidence>
<evidence type="ECO:0000313" key="6">
    <source>
        <dbReference type="EMBL" id="NIJ17877.1"/>
    </source>
</evidence>
<dbReference type="EMBL" id="JAASQR010000004">
    <property type="protein sequence ID" value="NIJ17877.1"/>
    <property type="molecule type" value="Genomic_DNA"/>
</dbReference>
<keyword evidence="7" id="KW-1185">Reference proteome</keyword>
<gene>
    <name evidence="6" type="ORF">FHS54_002877</name>
</gene>
<dbReference type="PROSITE" id="PS50850">
    <property type="entry name" value="MFS"/>
    <property type="match status" value="1"/>
</dbReference>
<feature type="transmembrane region" description="Helical" evidence="4">
    <location>
        <begin position="330"/>
        <end position="349"/>
    </location>
</feature>
<dbReference type="Proteomes" id="UP000576821">
    <property type="component" value="Unassembled WGS sequence"/>
</dbReference>
<name>A0A846M6H6_9SPHN</name>
<feature type="transmembrane region" description="Helical" evidence="4">
    <location>
        <begin position="156"/>
        <end position="176"/>
    </location>
</feature>
<organism evidence="6 7">
    <name type="scientific">Sphingobium vermicomposti</name>
    <dbReference type="NCBI Taxonomy" id="529005"/>
    <lineage>
        <taxon>Bacteria</taxon>
        <taxon>Pseudomonadati</taxon>
        <taxon>Pseudomonadota</taxon>
        <taxon>Alphaproteobacteria</taxon>
        <taxon>Sphingomonadales</taxon>
        <taxon>Sphingomonadaceae</taxon>
        <taxon>Sphingobium</taxon>
    </lineage>
</organism>
<proteinExistence type="predicted"/>
<dbReference type="InterPro" id="IPR020846">
    <property type="entry name" value="MFS_dom"/>
</dbReference>
<keyword evidence="1 4" id="KW-0812">Transmembrane</keyword>
<dbReference type="SUPFAM" id="SSF103473">
    <property type="entry name" value="MFS general substrate transporter"/>
    <property type="match status" value="1"/>
</dbReference>
<keyword evidence="2 4" id="KW-1133">Transmembrane helix</keyword>
<feature type="transmembrane region" description="Helical" evidence="4">
    <location>
        <begin position="132"/>
        <end position="150"/>
    </location>
</feature>
<evidence type="ECO:0000256" key="2">
    <source>
        <dbReference type="ARBA" id="ARBA00022989"/>
    </source>
</evidence>
<feature type="transmembrane region" description="Helical" evidence="4">
    <location>
        <begin position="242"/>
        <end position="261"/>
    </location>
</feature>
<dbReference type="InterPro" id="IPR036259">
    <property type="entry name" value="MFS_trans_sf"/>
</dbReference>
<dbReference type="Gene3D" id="1.20.1250.20">
    <property type="entry name" value="MFS general substrate transporter like domains"/>
    <property type="match status" value="1"/>
</dbReference>
<evidence type="ECO:0000256" key="1">
    <source>
        <dbReference type="ARBA" id="ARBA00022692"/>
    </source>
</evidence>
<feature type="transmembrane region" description="Helical" evidence="4">
    <location>
        <begin position="299"/>
        <end position="318"/>
    </location>
</feature>
<dbReference type="PROSITE" id="PS51257">
    <property type="entry name" value="PROKAR_LIPOPROTEIN"/>
    <property type="match status" value="1"/>
</dbReference>
<keyword evidence="3 4" id="KW-0472">Membrane</keyword>
<comment type="caution">
    <text evidence="6">The sequence shown here is derived from an EMBL/GenBank/DDBJ whole genome shotgun (WGS) entry which is preliminary data.</text>
</comment>
<protein>
    <submittedName>
        <fullName evidence="6">MFS family permease</fullName>
    </submittedName>
</protein>
<dbReference type="AlphaFoldDB" id="A0A846M6H6"/>
<dbReference type="PANTHER" id="PTHR11360:SF290">
    <property type="entry name" value="MONOCARBOXYLATE MFS PERMEASE"/>
    <property type="match status" value="1"/>
</dbReference>
<dbReference type="Pfam" id="PF07690">
    <property type="entry name" value="MFS_1"/>
    <property type="match status" value="1"/>
</dbReference>
<evidence type="ECO:0000259" key="5">
    <source>
        <dbReference type="PROSITE" id="PS50850"/>
    </source>
</evidence>
<feature type="transmembrane region" description="Helical" evidence="4">
    <location>
        <begin position="273"/>
        <end position="293"/>
    </location>
</feature>
<feature type="transmembrane region" description="Helical" evidence="4">
    <location>
        <begin position="43"/>
        <end position="62"/>
    </location>
</feature>
<feature type="transmembrane region" description="Helical" evidence="4">
    <location>
        <begin position="74"/>
        <end position="94"/>
    </location>
</feature>
<dbReference type="InterPro" id="IPR050327">
    <property type="entry name" value="Proton-linked_MCT"/>
</dbReference>
<dbReference type="PANTHER" id="PTHR11360">
    <property type="entry name" value="MONOCARBOXYLATE TRANSPORTER"/>
    <property type="match status" value="1"/>
</dbReference>